<keyword evidence="1" id="KW-1133">Transmembrane helix</keyword>
<name>A0A9P3Q0G3_LYOSH</name>
<evidence type="ECO:0000256" key="1">
    <source>
        <dbReference type="SAM" id="Phobius"/>
    </source>
</evidence>
<dbReference type="EMBL" id="BRPK01000018">
    <property type="protein sequence ID" value="GLB44883.1"/>
    <property type="molecule type" value="Genomic_DNA"/>
</dbReference>
<organism evidence="2 3">
    <name type="scientific">Lyophyllum shimeji</name>
    <name type="common">Hon-shimeji</name>
    <name type="synonym">Tricholoma shimeji</name>
    <dbReference type="NCBI Taxonomy" id="47721"/>
    <lineage>
        <taxon>Eukaryota</taxon>
        <taxon>Fungi</taxon>
        <taxon>Dikarya</taxon>
        <taxon>Basidiomycota</taxon>
        <taxon>Agaricomycotina</taxon>
        <taxon>Agaricomycetes</taxon>
        <taxon>Agaricomycetidae</taxon>
        <taxon>Agaricales</taxon>
        <taxon>Tricholomatineae</taxon>
        <taxon>Lyophyllaceae</taxon>
        <taxon>Lyophyllum</taxon>
    </lineage>
</organism>
<comment type="caution">
    <text evidence="2">The sequence shown here is derived from an EMBL/GenBank/DDBJ whole genome shotgun (WGS) entry which is preliminary data.</text>
</comment>
<evidence type="ECO:0000313" key="3">
    <source>
        <dbReference type="Proteomes" id="UP001063166"/>
    </source>
</evidence>
<keyword evidence="1" id="KW-0812">Transmembrane</keyword>
<feature type="transmembrane region" description="Helical" evidence="1">
    <location>
        <begin position="56"/>
        <end position="78"/>
    </location>
</feature>
<feature type="transmembrane region" description="Helical" evidence="1">
    <location>
        <begin position="25"/>
        <end position="44"/>
    </location>
</feature>
<proteinExistence type="predicted"/>
<gene>
    <name evidence="2" type="ORF">LshimejAT787_1802200</name>
</gene>
<protein>
    <submittedName>
        <fullName evidence="2">Uncharacterized protein</fullName>
    </submittedName>
</protein>
<reference evidence="2" key="1">
    <citation type="submission" date="2022-07" db="EMBL/GenBank/DDBJ databases">
        <title>The genome of Lyophyllum shimeji provides insight into the initial evolution of ectomycorrhizal fungal genome.</title>
        <authorList>
            <person name="Kobayashi Y."/>
            <person name="Shibata T."/>
            <person name="Hirakawa H."/>
            <person name="Shigenobu S."/>
            <person name="Nishiyama T."/>
            <person name="Yamada A."/>
            <person name="Hasebe M."/>
            <person name="Kawaguchi M."/>
        </authorList>
    </citation>
    <scope>NUCLEOTIDE SEQUENCE</scope>
    <source>
        <strain evidence="2">AT787</strain>
    </source>
</reference>
<keyword evidence="1" id="KW-0472">Membrane</keyword>
<keyword evidence="3" id="KW-1185">Reference proteome</keyword>
<accession>A0A9P3Q0G3</accession>
<dbReference type="OrthoDB" id="3043769at2759"/>
<evidence type="ECO:0000313" key="2">
    <source>
        <dbReference type="EMBL" id="GLB44883.1"/>
    </source>
</evidence>
<dbReference type="Proteomes" id="UP001063166">
    <property type="component" value="Unassembled WGS sequence"/>
</dbReference>
<dbReference type="AlphaFoldDB" id="A0A9P3Q0G3"/>
<sequence>MIQVLSHCYGDYVEQHLTMELPRGATARMLFLMIPWIIFVLHFQDLEGAIALNSTKWWQIANPIMVATIGLYVQVFFLRRLWVVSMRNIWHVLPIAVVLVVG</sequence>